<reference evidence="3 4" key="1">
    <citation type="submission" date="2012-04" db="EMBL/GenBank/DDBJ databases">
        <title>The Genome Sequence of Saprolegnia declina VS20.</title>
        <authorList>
            <consortium name="The Broad Institute Genome Sequencing Platform"/>
            <person name="Russ C."/>
            <person name="Nusbaum C."/>
            <person name="Tyler B."/>
            <person name="van West P."/>
            <person name="Dieguez-Uribeondo J."/>
            <person name="de Bruijn I."/>
            <person name="Tripathy S."/>
            <person name="Jiang R."/>
            <person name="Young S.K."/>
            <person name="Zeng Q."/>
            <person name="Gargeya S."/>
            <person name="Fitzgerald M."/>
            <person name="Haas B."/>
            <person name="Abouelleil A."/>
            <person name="Alvarado L."/>
            <person name="Arachchi H.M."/>
            <person name="Berlin A."/>
            <person name="Chapman S.B."/>
            <person name="Goldberg J."/>
            <person name="Griggs A."/>
            <person name="Gujja S."/>
            <person name="Hansen M."/>
            <person name="Howarth C."/>
            <person name="Imamovic A."/>
            <person name="Larimer J."/>
            <person name="McCowen C."/>
            <person name="Montmayeur A."/>
            <person name="Murphy C."/>
            <person name="Neiman D."/>
            <person name="Pearson M."/>
            <person name="Priest M."/>
            <person name="Roberts A."/>
            <person name="Saif S."/>
            <person name="Shea T."/>
            <person name="Sisk P."/>
            <person name="Sykes S."/>
            <person name="Wortman J."/>
            <person name="Nusbaum C."/>
            <person name="Birren B."/>
        </authorList>
    </citation>
    <scope>NUCLEOTIDE SEQUENCE [LARGE SCALE GENOMIC DNA]</scope>
    <source>
        <strain evidence="3 4">VS20</strain>
    </source>
</reference>
<dbReference type="EMBL" id="JH767197">
    <property type="protein sequence ID" value="EQC28242.1"/>
    <property type="molecule type" value="Genomic_DNA"/>
</dbReference>
<feature type="transmembrane region" description="Helical" evidence="2">
    <location>
        <begin position="174"/>
        <end position="195"/>
    </location>
</feature>
<gene>
    <name evidence="3" type="ORF">SDRG_14065</name>
</gene>
<dbReference type="AlphaFoldDB" id="T0RF10"/>
<feature type="transmembrane region" description="Helical" evidence="2">
    <location>
        <begin position="139"/>
        <end position="162"/>
    </location>
</feature>
<feature type="transmembrane region" description="Helical" evidence="2">
    <location>
        <begin position="12"/>
        <end position="35"/>
    </location>
</feature>
<feature type="transmembrane region" description="Helical" evidence="2">
    <location>
        <begin position="93"/>
        <end position="110"/>
    </location>
</feature>
<feature type="transmembrane region" description="Helical" evidence="2">
    <location>
        <begin position="216"/>
        <end position="234"/>
    </location>
</feature>
<organism evidence="3 4">
    <name type="scientific">Saprolegnia diclina (strain VS20)</name>
    <dbReference type="NCBI Taxonomy" id="1156394"/>
    <lineage>
        <taxon>Eukaryota</taxon>
        <taxon>Sar</taxon>
        <taxon>Stramenopiles</taxon>
        <taxon>Oomycota</taxon>
        <taxon>Saprolegniomycetes</taxon>
        <taxon>Saprolegniales</taxon>
        <taxon>Saprolegniaceae</taxon>
        <taxon>Saprolegnia</taxon>
    </lineage>
</organism>
<sequence>MAQVGAAFGPVLSVSLLALLLLLHLLACATTPVLLSFAAIRGRKYDWYLYTMSLVSLSSVAVIVVMPIVLALGDAVPCAVGYLFRYVLPPFTSGLYLLGHLSVLTVFARSDKPPEVPQRRGPSVEAIPKTNQPSMRRACVCFLLYMAPLAATPSSIFALPIAACQDDDTFRSLYWIQVSQGCVWAVGCKYISLLYSRTHGKSMERFRTIHIKTSKGIFASALVIAGIILVALALHWDGVYALYLDYTAMDVLHCNLAFWYFDGYRKSKRVAGVGPHLRTISARTMSFRSNKSTAEDTDAVPLRQEMDEIRRFLSLDDYFSDFLAFCETLGRTHEPLAWRLVQLHKQRKVLPAVVYNDCMSPNGPLVTMTGLSMAPKVASVVRGRPDAVVGETLDQLYAAFETDLLRAICQHVLPKYQKSGRLWYSFVQRPADIAPPEPLLLTNTPSMTTISHAPSTLLPTTNEHGSNTTDGAVPGSHDAAGSHPSVT</sequence>
<feature type="region of interest" description="Disordered" evidence="1">
    <location>
        <begin position="435"/>
        <end position="487"/>
    </location>
</feature>
<name>T0RF10_SAPDV</name>
<keyword evidence="2" id="KW-1133">Transmembrane helix</keyword>
<proteinExistence type="predicted"/>
<accession>T0RF10</accession>
<feature type="transmembrane region" description="Helical" evidence="2">
    <location>
        <begin position="240"/>
        <end position="261"/>
    </location>
</feature>
<dbReference type="Proteomes" id="UP000030762">
    <property type="component" value="Unassembled WGS sequence"/>
</dbReference>
<protein>
    <recommendedName>
        <fullName evidence="5">RGS domain-containing protein</fullName>
    </recommendedName>
</protein>
<dbReference type="GeneID" id="19954792"/>
<dbReference type="VEuPathDB" id="FungiDB:SDRG_14065"/>
<dbReference type="RefSeq" id="XP_008618391.1">
    <property type="nucleotide sequence ID" value="XM_008620169.1"/>
</dbReference>
<evidence type="ECO:0000313" key="3">
    <source>
        <dbReference type="EMBL" id="EQC28242.1"/>
    </source>
</evidence>
<keyword evidence="2" id="KW-0812">Transmembrane</keyword>
<dbReference type="InParanoid" id="T0RF10"/>
<evidence type="ECO:0000313" key="4">
    <source>
        <dbReference type="Proteomes" id="UP000030762"/>
    </source>
</evidence>
<dbReference type="OMA" id="LPTTNEH"/>
<feature type="compositionally biased region" description="Polar residues" evidence="1">
    <location>
        <begin position="441"/>
        <end position="470"/>
    </location>
</feature>
<evidence type="ECO:0000256" key="2">
    <source>
        <dbReference type="SAM" id="Phobius"/>
    </source>
</evidence>
<dbReference type="OrthoDB" id="75471at2759"/>
<feature type="transmembrane region" description="Helical" evidence="2">
    <location>
        <begin position="47"/>
        <end position="73"/>
    </location>
</feature>
<keyword evidence="2" id="KW-0472">Membrane</keyword>
<evidence type="ECO:0008006" key="5">
    <source>
        <dbReference type="Google" id="ProtNLM"/>
    </source>
</evidence>
<keyword evidence="4" id="KW-1185">Reference proteome</keyword>
<evidence type="ECO:0000256" key="1">
    <source>
        <dbReference type="SAM" id="MobiDB-lite"/>
    </source>
</evidence>